<feature type="non-terminal residue" evidence="2">
    <location>
        <position position="255"/>
    </location>
</feature>
<comment type="caution">
    <text evidence="2">The sequence shown here is derived from an EMBL/GenBank/DDBJ whole genome shotgun (WGS) entry which is preliminary data.</text>
</comment>
<keyword evidence="3" id="KW-1185">Reference proteome</keyword>
<feature type="transmembrane region" description="Helical" evidence="1">
    <location>
        <begin position="53"/>
        <end position="73"/>
    </location>
</feature>
<name>A0A9P7ECT3_9AGAM</name>
<dbReference type="RefSeq" id="XP_041193550.1">
    <property type="nucleotide sequence ID" value="XM_041335525.1"/>
</dbReference>
<evidence type="ECO:0000256" key="1">
    <source>
        <dbReference type="SAM" id="Phobius"/>
    </source>
</evidence>
<sequence>MVDWNDPDLEAKLGVLLEQLLYAILGLYGWEYIRSSHVEIALIRRQLPFRWPLLSYITARLSFLIVTILHATQSSPFYTNVDCPSMNFVILFWTNIAIGCSTTNLMIRTWLIWKTSYLLRLLLVLLSLGHWTLLTLCAALVLYGTHVAFMNTGYVMMSTSGVAMSYDLALLIFTIIGLLRMPSSSALWKTLVKQGVIYFVLNFLANLILLVLNRLNLNPIMNVIFGMPARLHLTEWSSRFSALRPIVKGLSCFSS</sequence>
<dbReference type="AlphaFoldDB" id="A0A9P7ECT3"/>
<proteinExistence type="predicted"/>
<feature type="transmembrane region" description="Helical" evidence="1">
    <location>
        <begin position="85"/>
        <end position="107"/>
    </location>
</feature>
<dbReference type="OrthoDB" id="3197626at2759"/>
<feature type="transmembrane region" description="Helical" evidence="1">
    <location>
        <begin position="191"/>
        <end position="212"/>
    </location>
</feature>
<feature type="transmembrane region" description="Helical" evidence="1">
    <location>
        <begin position="119"/>
        <end position="143"/>
    </location>
</feature>
<keyword evidence="1" id="KW-0472">Membrane</keyword>
<evidence type="ECO:0000313" key="2">
    <source>
        <dbReference type="EMBL" id="KAG1817131.1"/>
    </source>
</evidence>
<feature type="transmembrane region" description="Helical" evidence="1">
    <location>
        <begin position="155"/>
        <end position="179"/>
    </location>
</feature>
<keyword evidence="1" id="KW-0812">Transmembrane</keyword>
<dbReference type="Proteomes" id="UP000807769">
    <property type="component" value="Unassembled WGS sequence"/>
</dbReference>
<accession>A0A9P7ECT3</accession>
<organism evidence="2 3">
    <name type="scientific">Suillus subaureus</name>
    <dbReference type="NCBI Taxonomy" id="48587"/>
    <lineage>
        <taxon>Eukaryota</taxon>
        <taxon>Fungi</taxon>
        <taxon>Dikarya</taxon>
        <taxon>Basidiomycota</taxon>
        <taxon>Agaricomycotina</taxon>
        <taxon>Agaricomycetes</taxon>
        <taxon>Agaricomycetidae</taxon>
        <taxon>Boletales</taxon>
        <taxon>Suillineae</taxon>
        <taxon>Suillaceae</taxon>
        <taxon>Suillus</taxon>
    </lineage>
</organism>
<keyword evidence="1" id="KW-1133">Transmembrane helix</keyword>
<dbReference type="GeneID" id="64629542"/>
<dbReference type="EMBL" id="JABBWG010000014">
    <property type="protein sequence ID" value="KAG1817131.1"/>
    <property type="molecule type" value="Genomic_DNA"/>
</dbReference>
<feature type="transmembrane region" description="Helical" evidence="1">
    <location>
        <begin position="13"/>
        <end position="33"/>
    </location>
</feature>
<reference evidence="2" key="1">
    <citation type="journal article" date="2020" name="New Phytol.">
        <title>Comparative genomics reveals dynamic genome evolution in host specialist ectomycorrhizal fungi.</title>
        <authorList>
            <person name="Lofgren L.A."/>
            <person name="Nguyen N.H."/>
            <person name="Vilgalys R."/>
            <person name="Ruytinx J."/>
            <person name="Liao H.L."/>
            <person name="Branco S."/>
            <person name="Kuo A."/>
            <person name="LaButti K."/>
            <person name="Lipzen A."/>
            <person name="Andreopoulos W."/>
            <person name="Pangilinan J."/>
            <person name="Riley R."/>
            <person name="Hundley H."/>
            <person name="Na H."/>
            <person name="Barry K."/>
            <person name="Grigoriev I.V."/>
            <person name="Stajich J.E."/>
            <person name="Kennedy P.G."/>
        </authorList>
    </citation>
    <scope>NUCLEOTIDE SEQUENCE</scope>
    <source>
        <strain evidence="2">MN1</strain>
    </source>
</reference>
<evidence type="ECO:0000313" key="3">
    <source>
        <dbReference type="Proteomes" id="UP000807769"/>
    </source>
</evidence>
<gene>
    <name evidence="2" type="ORF">BJ212DRAFT_1351088</name>
</gene>
<protein>
    <submittedName>
        <fullName evidence="2">Uncharacterized protein</fullName>
    </submittedName>
</protein>